<accession>A0A381YBE7</accession>
<dbReference type="PANTHER" id="PTHR43249:SF1">
    <property type="entry name" value="D-GLUCOSIDE 3-DEHYDROGENASE"/>
    <property type="match status" value="1"/>
</dbReference>
<sequence>MDQLKFGIAGYGKMGKIREKSIFNSSDAVLISVYDNTNHEYKKNDGVISCNSYEALLDSNIDAVIVSAYASVAADYVIRALNAGKHVFCEKPPTMNTHEMLEVIEAERNSKKVLKYGFNHRFHYSVMEAKKIINEGVLGKLLWMRGIYGKAGSIDFHDNWRNYKNFSGGGILLDQGIHMLDLFRYFSNNEFECLSSHLSTSFWDIECEDNAFLTLKSSNDVIATLHSSATQWRHKFLLEMTFEEGYLNLDGILSETRSYAPETLIIGQREFEDVTFAMGKPKQSITYFEYDKSWDFELAEFIDAIKGTATILNGTSQDAFEIMKIVDHVYNN</sequence>
<feature type="domain" description="GFO/IDH/MocA-like oxidoreductase" evidence="2">
    <location>
        <begin position="127"/>
        <end position="246"/>
    </location>
</feature>
<evidence type="ECO:0000313" key="3">
    <source>
        <dbReference type="EMBL" id="SVA73921.1"/>
    </source>
</evidence>
<dbReference type="SUPFAM" id="SSF55347">
    <property type="entry name" value="Glyceraldehyde-3-phosphate dehydrogenase-like, C-terminal domain"/>
    <property type="match status" value="1"/>
</dbReference>
<name>A0A381YBE7_9ZZZZ</name>
<feature type="domain" description="Gfo/Idh/MocA-like oxidoreductase N-terminal" evidence="1">
    <location>
        <begin position="4"/>
        <end position="118"/>
    </location>
</feature>
<protein>
    <recommendedName>
        <fullName evidence="4">Gfo/Idh/MocA-like oxidoreductase N-terminal domain-containing protein</fullName>
    </recommendedName>
</protein>
<dbReference type="AlphaFoldDB" id="A0A381YBE7"/>
<gene>
    <name evidence="3" type="ORF">METZ01_LOCUS126775</name>
</gene>
<dbReference type="Pfam" id="PF22725">
    <property type="entry name" value="GFO_IDH_MocA_C3"/>
    <property type="match status" value="1"/>
</dbReference>
<evidence type="ECO:0000259" key="2">
    <source>
        <dbReference type="Pfam" id="PF22725"/>
    </source>
</evidence>
<dbReference type="Pfam" id="PF01408">
    <property type="entry name" value="GFO_IDH_MocA"/>
    <property type="match status" value="1"/>
</dbReference>
<evidence type="ECO:0008006" key="4">
    <source>
        <dbReference type="Google" id="ProtNLM"/>
    </source>
</evidence>
<reference evidence="3" key="1">
    <citation type="submission" date="2018-05" db="EMBL/GenBank/DDBJ databases">
        <authorList>
            <person name="Lanie J.A."/>
            <person name="Ng W.-L."/>
            <person name="Kazmierczak K.M."/>
            <person name="Andrzejewski T.M."/>
            <person name="Davidsen T.M."/>
            <person name="Wayne K.J."/>
            <person name="Tettelin H."/>
            <person name="Glass J.I."/>
            <person name="Rusch D."/>
            <person name="Podicherti R."/>
            <person name="Tsui H.-C.T."/>
            <person name="Winkler M.E."/>
        </authorList>
    </citation>
    <scope>NUCLEOTIDE SEQUENCE</scope>
</reference>
<evidence type="ECO:0000259" key="1">
    <source>
        <dbReference type="Pfam" id="PF01408"/>
    </source>
</evidence>
<dbReference type="Gene3D" id="3.40.50.720">
    <property type="entry name" value="NAD(P)-binding Rossmann-like Domain"/>
    <property type="match status" value="1"/>
</dbReference>
<dbReference type="InterPro" id="IPR000683">
    <property type="entry name" value="Gfo/Idh/MocA-like_OxRdtase_N"/>
</dbReference>
<dbReference type="InterPro" id="IPR036291">
    <property type="entry name" value="NAD(P)-bd_dom_sf"/>
</dbReference>
<dbReference type="SUPFAM" id="SSF51735">
    <property type="entry name" value="NAD(P)-binding Rossmann-fold domains"/>
    <property type="match status" value="1"/>
</dbReference>
<organism evidence="3">
    <name type="scientific">marine metagenome</name>
    <dbReference type="NCBI Taxonomy" id="408172"/>
    <lineage>
        <taxon>unclassified sequences</taxon>
        <taxon>metagenomes</taxon>
        <taxon>ecological metagenomes</taxon>
    </lineage>
</organism>
<dbReference type="Gene3D" id="3.30.360.10">
    <property type="entry name" value="Dihydrodipicolinate Reductase, domain 2"/>
    <property type="match status" value="1"/>
</dbReference>
<dbReference type="EMBL" id="UINC01017745">
    <property type="protein sequence ID" value="SVA73921.1"/>
    <property type="molecule type" value="Genomic_DNA"/>
</dbReference>
<dbReference type="GO" id="GO:0000166">
    <property type="term" value="F:nucleotide binding"/>
    <property type="evidence" value="ECO:0007669"/>
    <property type="project" value="InterPro"/>
</dbReference>
<dbReference type="InterPro" id="IPR055170">
    <property type="entry name" value="GFO_IDH_MocA-like_dom"/>
</dbReference>
<dbReference type="PANTHER" id="PTHR43249">
    <property type="entry name" value="UDP-N-ACETYL-2-AMINO-2-DEOXY-D-GLUCURONATE OXIDASE"/>
    <property type="match status" value="1"/>
</dbReference>
<dbReference type="InterPro" id="IPR052515">
    <property type="entry name" value="Gfo/Idh/MocA_Oxidoreductase"/>
</dbReference>
<proteinExistence type="predicted"/>